<keyword evidence="2" id="KW-0548">Nucleotidyltransferase</keyword>
<dbReference type="OrthoDB" id="9779263at2"/>
<dbReference type="GO" id="GO:0061602">
    <property type="term" value="F:molybdenum cofactor cytidylyltransferase activity"/>
    <property type="evidence" value="ECO:0007669"/>
    <property type="project" value="UniProtKB-EC"/>
</dbReference>
<organism evidence="2 3">
    <name type="scientific">Flagellimonas maritima</name>
    <dbReference type="NCBI Taxonomy" id="1383885"/>
    <lineage>
        <taxon>Bacteria</taxon>
        <taxon>Pseudomonadati</taxon>
        <taxon>Bacteroidota</taxon>
        <taxon>Flavobacteriia</taxon>
        <taxon>Flavobacteriales</taxon>
        <taxon>Flavobacteriaceae</taxon>
        <taxon>Flagellimonas</taxon>
    </lineage>
</organism>
<dbReference type="SUPFAM" id="SSF53448">
    <property type="entry name" value="Nucleotide-diphospho-sugar transferases"/>
    <property type="match status" value="1"/>
</dbReference>
<evidence type="ECO:0000259" key="1">
    <source>
        <dbReference type="Pfam" id="PF12804"/>
    </source>
</evidence>
<dbReference type="PANTHER" id="PTHR43777">
    <property type="entry name" value="MOLYBDENUM COFACTOR CYTIDYLYLTRANSFERASE"/>
    <property type="match status" value="1"/>
</dbReference>
<accession>A0A2Z4LVZ8</accession>
<protein>
    <submittedName>
        <fullName evidence="2">Molybdenum cofactor cytidylyltransferase</fullName>
        <ecNumber evidence="2">2.7.7.76</ecNumber>
    </submittedName>
</protein>
<evidence type="ECO:0000313" key="3">
    <source>
        <dbReference type="Proteomes" id="UP000248536"/>
    </source>
</evidence>
<keyword evidence="2" id="KW-0808">Transferase</keyword>
<proteinExistence type="predicted"/>
<gene>
    <name evidence="2" type="primary">mocA</name>
    <name evidence="2" type="ORF">HME9304_03123</name>
</gene>
<dbReference type="Proteomes" id="UP000248536">
    <property type="component" value="Chromosome"/>
</dbReference>
<reference evidence="2 3" key="1">
    <citation type="submission" date="2018-06" db="EMBL/GenBank/DDBJ databases">
        <title>Spongiibacterium sp. HME9304 Genome sequencing and assembly.</title>
        <authorList>
            <person name="Kang H."/>
            <person name="Kim H."/>
            <person name="Joh K."/>
        </authorList>
    </citation>
    <scope>NUCLEOTIDE SEQUENCE [LARGE SCALE GENOMIC DNA]</scope>
    <source>
        <strain evidence="2 3">HME9304</strain>
    </source>
</reference>
<dbReference type="InterPro" id="IPR029044">
    <property type="entry name" value="Nucleotide-diphossugar_trans"/>
</dbReference>
<dbReference type="Pfam" id="PF12804">
    <property type="entry name" value="NTP_transf_3"/>
    <property type="match status" value="1"/>
</dbReference>
<feature type="domain" description="MobA-like NTP transferase" evidence="1">
    <location>
        <begin position="8"/>
        <end position="167"/>
    </location>
</feature>
<dbReference type="KEGG" id="spon:HME9304_03123"/>
<dbReference type="AlphaFoldDB" id="A0A2Z4LVZ8"/>
<keyword evidence="3" id="KW-1185">Reference proteome</keyword>
<dbReference type="CDD" id="cd04182">
    <property type="entry name" value="GT_2_like_f"/>
    <property type="match status" value="1"/>
</dbReference>
<dbReference type="PANTHER" id="PTHR43777:SF1">
    <property type="entry name" value="MOLYBDENUM COFACTOR CYTIDYLYLTRANSFERASE"/>
    <property type="match status" value="1"/>
</dbReference>
<dbReference type="Gene3D" id="3.90.550.10">
    <property type="entry name" value="Spore Coat Polysaccharide Biosynthesis Protein SpsA, Chain A"/>
    <property type="match status" value="1"/>
</dbReference>
<dbReference type="RefSeq" id="WP_112379410.1">
    <property type="nucleotide sequence ID" value="NZ_CP030104.1"/>
</dbReference>
<dbReference type="InterPro" id="IPR025877">
    <property type="entry name" value="MobA-like_NTP_Trfase"/>
</dbReference>
<dbReference type="EMBL" id="CP030104">
    <property type="protein sequence ID" value="AWX46091.1"/>
    <property type="molecule type" value="Genomic_DNA"/>
</dbReference>
<name>A0A2Z4LVZ8_9FLAO</name>
<dbReference type="EC" id="2.7.7.76" evidence="2"/>
<sequence>MSKSIPILILAAGSSKRMEGRIKQLLRWKDTTLLKHAIQQARLITDNIYIVLGANADTIKATIPKEDIVFNPNWKLGIGSSISAGIEFVLKKNQVIDGLLIMLADQPLLDTSYLKKLMDMFINENPKIVATAYEERVGVPAIFTFKVLPELLNLNEDFGAKNIIKKYRCSTITVQPNGKEIDIDTPNDYSQLIEKMNT</sequence>
<evidence type="ECO:0000313" key="2">
    <source>
        <dbReference type="EMBL" id="AWX46091.1"/>
    </source>
</evidence>